<evidence type="ECO:0000256" key="1">
    <source>
        <dbReference type="SAM" id="MobiDB-lite"/>
    </source>
</evidence>
<dbReference type="RefSeq" id="WP_109665476.1">
    <property type="nucleotide sequence ID" value="NZ_QGGW01000001.1"/>
</dbReference>
<organism evidence="2 3">
    <name type="scientific">Roseicyclus mahoneyensis</name>
    <dbReference type="NCBI Taxonomy" id="164332"/>
    <lineage>
        <taxon>Bacteria</taxon>
        <taxon>Pseudomonadati</taxon>
        <taxon>Pseudomonadota</taxon>
        <taxon>Alphaproteobacteria</taxon>
        <taxon>Rhodobacterales</taxon>
        <taxon>Roseobacteraceae</taxon>
        <taxon>Roseicyclus</taxon>
    </lineage>
</organism>
<proteinExistence type="predicted"/>
<keyword evidence="3" id="KW-1185">Reference proteome</keyword>
<evidence type="ECO:0000313" key="3">
    <source>
        <dbReference type="Proteomes" id="UP000245708"/>
    </source>
</evidence>
<name>A0A316GSW4_9RHOB</name>
<gene>
    <name evidence="2" type="ORF">C7455_101716</name>
</gene>
<accession>A0A316GSW4</accession>
<evidence type="ECO:0000313" key="2">
    <source>
        <dbReference type="EMBL" id="PWK62686.1"/>
    </source>
</evidence>
<reference evidence="2 3" key="1">
    <citation type="submission" date="2018-05" db="EMBL/GenBank/DDBJ databases">
        <title>Genomic Encyclopedia of Type Strains, Phase IV (KMG-IV): sequencing the most valuable type-strain genomes for metagenomic binning, comparative biology and taxonomic classification.</title>
        <authorList>
            <person name="Goeker M."/>
        </authorList>
    </citation>
    <scope>NUCLEOTIDE SEQUENCE [LARGE SCALE GENOMIC DNA]</scope>
    <source>
        <strain evidence="2 3">DSM 16097</strain>
    </source>
</reference>
<protein>
    <submittedName>
        <fullName evidence="2">Uncharacterized protein</fullName>
    </submittedName>
</protein>
<comment type="caution">
    <text evidence="2">The sequence shown here is derived from an EMBL/GenBank/DDBJ whole genome shotgun (WGS) entry which is preliminary data.</text>
</comment>
<dbReference type="EMBL" id="QGGW01000001">
    <property type="protein sequence ID" value="PWK62686.1"/>
    <property type="molecule type" value="Genomic_DNA"/>
</dbReference>
<dbReference type="AlphaFoldDB" id="A0A316GSW4"/>
<dbReference type="Proteomes" id="UP000245708">
    <property type="component" value="Unassembled WGS sequence"/>
</dbReference>
<dbReference type="OrthoDB" id="7778431at2"/>
<feature type="region of interest" description="Disordered" evidence="1">
    <location>
        <begin position="74"/>
        <end position="93"/>
    </location>
</feature>
<sequence>MSPAAAPRDPIDPKNLIFEAYRIEGITDAECRSILVDWALSIEAADPRPLIEALLARHADAPEGHPMTAVLREGLLPEATPRRRGGRAARVAD</sequence>